<dbReference type="Gene3D" id="2.30.30.40">
    <property type="entry name" value="SH3 Domains"/>
    <property type="match status" value="2"/>
</dbReference>
<gene>
    <name evidence="2" type="ORF">SAMN05660420_00383</name>
</gene>
<dbReference type="Pfam" id="PF01584">
    <property type="entry name" value="CheW"/>
    <property type="match status" value="2"/>
</dbReference>
<accession>A0A1H3VZM5</accession>
<keyword evidence="3" id="KW-1185">Reference proteome</keyword>
<dbReference type="Gene3D" id="2.40.50.180">
    <property type="entry name" value="CheA-289, Domain 4"/>
    <property type="match status" value="2"/>
</dbReference>
<dbReference type="InterPro" id="IPR039315">
    <property type="entry name" value="CheW"/>
</dbReference>
<dbReference type="STRING" id="37625.SAMN05660420_00383"/>
<dbReference type="InterPro" id="IPR036061">
    <property type="entry name" value="CheW-like_dom_sf"/>
</dbReference>
<dbReference type="PROSITE" id="PS50851">
    <property type="entry name" value="CHEW"/>
    <property type="match status" value="2"/>
</dbReference>
<dbReference type="SUPFAM" id="SSF50341">
    <property type="entry name" value="CheW-like"/>
    <property type="match status" value="2"/>
</dbReference>
<dbReference type="AlphaFoldDB" id="A0A1H3VZM5"/>
<dbReference type="Proteomes" id="UP000199409">
    <property type="component" value="Unassembled WGS sequence"/>
</dbReference>
<evidence type="ECO:0000259" key="1">
    <source>
        <dbReference type="PROSITE" id="PS50851"/>
    </source>
</evidence>
<evidence type="ECO:0000313" key="3">
    <source>
        <dbReference type="Proteomes" id="UP000199409"/>
    </source>
</evidence>
<reference evidence="2 3" key="1">
    <citation type="submission" date="2016-10" db="EMBL/GenBank/DDBJ databases">
        <authorList>
            <person name="de Groot N.N."/>
        </authorList>
    </citation>
    <scope>NUCLEOTIDE SEQUENCE [LARGE SCALE GENOMIC DNA]</scope>
    <source>
        <strain evidence="2 3">DSM 7343</strain>
    </source>
</reference>
<dbReference type="GO" id="GO:0007165">
    <property type="term" value="P:signal transduction"/>
    <property type="evidence" value="ECO:0007669"/>
    <property type="project" value="InterPro"/>
</dbReference>
<name>A0A1H3VZM5_9BACT</name>
<feature type="domain" description="CheW-like" evidence="1">
    <location>
        <begin position="5"/>
        <end position="146"/>
    </location>
</feature>
<dbReference type="GO" id="GO:0005829">
    <property type="term" value="C:cytosol"/>
    <property type="evidence" value="ECO:0007669"/>
    <property type="project" value="TreeGrafter"/>
</dbReference>
<dbReference type="InterPro" id="IPR002545">
    <property type="entry name" value="CheW-lke_dom"/>
</dbReference>
<organism evidence="2 3">
    <name type="scientific">Desulfuromusa kysingii</name>
    <dbReference type="NCBI Taxonomy" id="37625"/>
    <lineage>
        <taxon>Bacteria</taxon>
        <taxon>Pseudomonadati</taxon>
        <taxon>Thermodesulfobacteriota</taxon>
        <taxon>Desulfuromonadia</taxon>
        <taxon>Desulfuromonadales</taxon>
        <taxon>Geopsychrobacteraceae</taxon>
        <taxon>Desulfuromusa</taxon>
    </lineage>
</organism>
<protein>
    <submittedName>
        <fullName evidence="2">Purine-binding chemotaxis protein CheW</fullName>
    </submittedName>
</protein>
<feature type="domain" description="CheW-like" evidence="1">
    <location>
        <begin position="198"/>
        <end position="338"/>
    </location>
</feature>
<dbReference type="EMBL" id="FNQN01000001">
    <property type="protein sequence ID" value="SDZ80190.1"/>
    <property type="molecule type" value="Genomic_DNA"/>
</dbReference>
<dbReference type="GO" id="GO:0006935">
    <property type="term" value="P:chemotaxis"/>
    <property type="evidence" value="ECO:0007669"/>
    <property type="project" value="InterPro"/>
</dbReference>
<dbReference type="PANTHER" id="PTHR22617">
    <property type="entry name" value="CHEMOTAXIS SENSOR HISTIDINE KINASE-RELATED"/>
    <property type="match status" value="1"/>
</dbReference>
<sequence length="344" mass="37101">MDKGQLHVFVFDLHGSRFAIDATAVWEVVRLPEITRVEEAPTYIAGVINLRGRVIPVVDFSVRLGLPPAKYRLTDGLLVIEVDAQMTGIVVNDVHDVIALDPEDIDPVLFPGKEGDAPIFIRGEARVGDEIVMLLDHNRLLVSGDYAEILVAESASEEESPESDFLPLAELTPEERAVFHSRALGLIGKSQAEEARDACQLAVVSLGGEYFGIDLAAVREFTSIGNLTPLPNCPEHLVGIMNHRGSLLPIIDIRELLSMPTGAFTHEAKVIVPSDDHLTVGLAIDMIHDIVSLPPAEISPLPASVASEVETYALGSAVCDDRPVTILALPPILEKLSLMAGAKQ</sequence>
<dbReference type="OrthoDB" id="9790406at2"/>
<evidence type="ECO:0000313" key="2">
    <source>
        <dbReference type="EMBL" id="SDZ80190.1"/>
    </source>
</evidence>
<dbReference type="PANTHER" id="PTHR22617:SF43">
    <property type="entry name" value="PROTEIN PILI"/>
    <property type="match status" value="1"/>
</dbReference>
<dbReference type="SMART" id="SM00260">
    <property type="entry name" value="CheW"/>
    <property type="match status" value="2"/>
</dbReference>
<dbReference type="RefSeq" id="WP_092344236.1">
    <property type="nucleotide sequence ID" value="NZ_FNQN01000001.1"/>
</dbReference>
<proteinExistence type="predicted"/>